<accession>A0AAV7TB72</accession>
<comment type="caution">
    <text evidence="1">The sequence shown here is derived from an EMBL/GenBank/DDBJ whole genome shotgun (WGS) entry which is preliminary data.</text>
</comment>
<dbReference type="Proteomes" id="UP001066276">
    <property type="component" value="Chromosome 4_1"/>
</dbReference>
<name>A0AAV7TB72_PLEWA</name>
<sequence>MPLLPPTLWPSERVAGPSNVAATGLDAAWRREPTPPTSLQGSAPTVGAAICSVAAKMGDPNPGDRAGGECFEIYFLLGRRCRCAAGPDITLRPARHGGSPPPAAPTLRCCPFPAELQLPSQKGTASPAFS</sequence>
<dbReference type="AlphaFoldDB" id="A0AAV7TB72"/>
<organism evidence="1 2">
    <name type="scientific">Pleurodeles waltl</name>
    <name type="common">Iberian ribbed newt</name>
    <dbReference type="NCBI Taxonomy" id="8319"/>
    <lineage>
        <taxon>Eukaryota</taxon>
        <taxon>Metazoa</taxon>
        <taxon>Chordata</taxon>
        <taxon>Craniata</taxon>
        <taxon>Vertebrata</taxon>
        <taxon>Euteleostomi</taxon>
        <taxon>Amphibia</taxon>
        <taxon>Batrachia</taxon>
        <taxon>Caudata</taxon>
        <taxon>Salamandroidea</taxon>
        <taxon>Salamandridae</taxon>
        <taxon>Pleurodelinae</taxon>
        <taxon>Pleurodeles</taxon>
    </lineage>
</organism>
<protein>
    <submittedName>
        <fullName evidence="1">Uncharacterized protein</fullName>
    </submittedName>
</protein>
<gene>
    <name evidence="1" type="ORF">NDU88_005409</name>
</gene>
<dbReference type="EMBL" id="JANPWB010000007">
    <property type="protein sequence ID" value="KAJ1173579.1"/>
    <property type="molecule type" value="Genomic_DNA"/>
</dbReference>
<keyword evidence="2" id="KW-1185">Reference proteome</keyword>
<evidence type="ECO:0000313" key="2">
    <source>
        <dbReference type="Proteomes" id="UP001066276"/>
    </source>
</evidence>
<proteinExistence type="predicted"/>
<reference evidence="1" key="1">
    <citation type="journal article" date="2022" name="bioRxiv">
        <title>Sequencing and chromosome-scale assembly of the giantPleurodeles waltlgenome.</title>
        <authorList>
            <person name="Brown T."/>
            <person name="Elewa A."/>
            <person name="Iarovenko S."/>
            <person name="Subramanian E."/>
            <person name="Araus A.J."/>
            <person name="Petzold A."/>
            <person name="Susuki M."/>
            <person name="Suzuki K.-i.T."/>
            <person name="Hayashi T."/>
            <person name="Toyoda A."/>
            <person name="Oliveira C."/>
            <person name="Osipova E."/>
            <person name="Leigh N.D."/>
            <person name="Simon A."/>
            <person name="Yun M.H."/>
        </authorList>
    </citation>
    <scope>NUCLEOTIDE SEQUENCE</scope>
    <source>
        <strain evidence="1">20211129_DDA</strain>
        <tissue evidence="1">Liver</tissue>
    </source>
</reference>
<evidence type="ECO:0000313" key="1">
    <source>
        <dbReference type="EMBL" id="KAJ1173579.1"/>
    </source>
</evidence>